<protein>
    <submittedName>
        <fullName evidence="1">MFS transporter</fullName>
    </submittedName>
</protein>
<gene>
    <name evidence="1" type="ORF">AWH56_26930</name>
</gene>
<name>A0AC62A4F8_9BACI</name>
<keyword evidence="2" id="KW-1185">Reference proteome</keyword>
<dbReference type="EMBL" id="CP063356">
    <property type="protein sequence ID" value="XRP48512.1"/>
    <property type="molecule type" value="Genomic_DNA"/>
</dbReference>
<proteinExistence type="predicted"/>
<dbReference type="Proteomes" id="UP000180175">
    <property type="component" value="Chromosome"/>
</dbReference>
<evidence type="ECO:0000313" key="2">
    <source>
        <dbReference type="Proteomes" id="UP000180175"/>
    </source>
</evidence>
<evidence type="ECO:0000313" key="1">
    <source>
        <dbReference type="EMBL" id="XRP48512.1"/>
    </source>
</evidence>
<organism evidence="1 2">
    <name type="scientific">Anaerobacillus isosaccharinicus</name>
    <dbReference type="NCBI Taxonomy" id="1532552"/>
    <lineage>
        <taxon>Bacteria</taxon>
        <taxon>Bacillati</taxon>
        <taxon>Bacillota</taxon>
        <taxon>Bacilli</taxon>
        <taxon>Bacillales</taxon>
        <taxon>Bacillaceae</taxon>
        <taxon>Anaerobacillus</taxon>
    </lineage>
</organism>
<sequence length="194" mass="21529">MGNFIGGWSSQFKGYNKNIRLFLLSSILGHIGMGIFMIIYNYYIRELGFDEQVNGKVIAMTATATAIMLLPAGILSDRFGRKKIIFWGGLFSAITLLSRSLFIDESTLLTAAFLSGIFMAFIQVSTIPLLAENSNEKQRVHLFSFNFAIMMVANVIGNILGGGLSDVFQAVFSLDPVTSIHRSHFCYLPHLQKT</sequence>
<accession>A0AC62A4F8</accession>
<reference evidence="1 2" key="1">
    <citation type="journal article" date="2017" name="Genome Announc.">
        <title>Draft Genome Sequences of Four Alkaliphilic Bacteria Belonging to the Anaerobacillus Genus.</title>
        <authorList>
            <person name="Bassil N.M."/>
            <person name="Lloyd J.R."/>
        </authorList>
    </citation>
    <scope>NUCLEOTIDE SEQUENCE [LARGE SCALE GENOMIC DNA]</scope>
    <source>
        <strain evidence="1 2">NB2006</strain>
    </source>
</reference>
<reference evidence="1 2" key="2">
    <citation type="journal article" date="2019" name="Int. J. Syst. Evol. Microbiol.">
        <title>Anaerobacillus isosaccharinicus sp. nov., an alkaliphilic bacterium which degrades isosaccharinic acid.</title>
        <authorList>
            <person name="Bassil N.M."/>
            <person name="Lloyd J.R."/>
        </authorList>
    </citation>
    <scope>NUCLEOTIDE SEQUENCE [LARGE SCALE GENOMIC DNA]</scope>
    <source>
        <strain evidence="1 2">NB2006</strain>
    </source>
</reference>